<dbReference type="EMBL" id="CP064782">
    <property type="protein sequence ID" value="QWT48670.1"/>
    <property type="molecule type" value="Genomic_DNA"/>
</dbReference>
<evidence type="ECO:0008006" key="4">
    <source>
        <dbReference type="Google" id="ProtNLM"/>
    </source>
</evidence>
<dbReference type="PROSITE" id="PS51257">
    <property type="entry name" value="PROKAR_LIPOPROTEIN"/>
    <property type="match status" value="1"/>
</dbReference>
<gene>
    <name evidence="2" type="ORF">Azoinq_12595</name>
</gene>
<sequence>MVASVKNAWTHLVGIASLLLLVSCATAQSVPANNGESAKSDVDQLLAKAYLQIESSDYKGAEESLLQAQQKDKDNLWVIHNLGVVYQRTGRNALALEEYDKVLAAEQESIKSGKAPKYAYWRDRLSDVSAANKKLLLKKENGAEQPIQKPDRAVMSDIKQQILAVVENWKKTLEDKNVANYLSLYGEGSQEAAKQAWTMDGNRGLLGKEVKLIGRPVVMVDSPESVKVSLKLQNKEDGYLRKGLVFANDKGRWVIKEEY</sequence>
<feature type="signal peptide" evidence="1">
    <location>
        <begin position="1"/>
        <end position="27"/>
    </location>
</feature>
<dbReference type="KEGG" id="aiq:Azoinq_12595"/>
<evidence type="ECO:0000313" key="3">
    <source>
        <dbReference type="Proteomes" id="UP000683428"/>
    </source>
</evidence>
<keyword evidence="3" id="KW-1185">Reference proteome</keyword>
<dbReference type="AlphaFoldDB" id="A0A975SLS0"/>
<feature type="chain" id="PRO_5037284951" description="Tetratricopeptide repeat protein" evidence="1">
    <location>
        <begin position="28"/>
        <end position="259"/>
    </location>
</feature>
<evidence type="ECO:0000256" key="1">
    <source>
        <dbReference type="SAM" id="SignalP"/>
    </source>
</evidence>
<name>A0A975SLS0_9RHOO</name>
<keyword evidence="1" id="KW-0732">Signal</keyword>
<accession>A0A975SLS0</accession>
<organism evidence="2 3">
    <name type="scientific">Azospira inquinata</name>
    <dbReference type="NCBI Taxonomy" id="2785627"/>
    <lineage>
        <taxon>Bacteria</taxon>
        <taxon>Pseudomonadati</taxon>
        <taxon>Pseudomonadota</taxon>
        <taxon>Betaproteobacteria</taxon>
        <taxon>Rhodocyclales</taxon>
        <taxon>Rhodocyclaceae</taxon>
        <taxon>Azospira</taxon>
    </lineage>
</organism>
<reference evidence="2" key="1">
    <citation type="submission" date="2020-11" db="EMBL/GenBank/DDBJ databases">
        <title>Azospira inquinata sp. nov.</title>
        <authorList>
            <person name="Moe W.M."/>
            <person name="Mikes M.C."/>
        </authorList>
    </citation>
    <scope>NUCLEOTIDE SEQUENCE</scope>
    <source>
        <strain evidence="2">Azo-3</strain>
    </source>
</reference>
<dbReference type="Proteomes" id="UP000683428">
    <property type="component" value="Chromosome"/>
</dbReference>
<proteinExistence type="predicted"/>
<dbReference type="RefSeq" id="WP_216128564.1">
    <property type="nucleotide sequence ID" value="NZ_CP064782.1"/>
</dbReference>
<evidence type="ECO:0000313" key="2">
    <source>
        <dbReference type="EMBL" id="QWT48670.1"/>
    </source>
</evidence>
<protein>
    <recommendedName>
        <fullName evidence="4">Tetratricopeptide repeat protein</fullName>
    </recommendedName>
</protein>